<dbReference type="HAMAP" id="MF_00065">
    <property type="entry name" value="Adenylyl_sulf_kinase"/>
    <property type="match status" value="1"/>
</dbReference>
<dbReference type="Pfam" id="PF00009">
    <property type="entry name" value="GTP_EFTU"/>
    <property type="match status" value="1"/>
</dbReference>
<dbReference type="InterPro" id="IPR054696">
    <property type="entry name" value="GTP-eEF1A_C"/>
</dbReference>
<evidence type="ECO:0000256" key="2">
    <source>
        <dbReference type="ARBA" id="ARBA00002357"/>
    </source>
</evidence>
<gene>
    <name evidence="17" type="primary">cysC</name>
    <name evidence="16" type="synonym">cysN</name>
    <name evidence="19" type="ORF">TS85_13705</name>
</gene>
<comment type="function">
    <text evidence="2">APS kinase catalyzes the synthesis of activated sulfate.</text>
</comment>
<dbReference type="InterPro" id="IPR002891">
    <property type="entry name" value="APS"/>
</dbReference>
<dbReference type="GO" id="GO:0004781">
    <property type="term" value="F:sulfate adenylyltransferase (ATP) activity"/>
    <property type="evidence" value="ECO:0007669"/>
    <property type="project" value="UniProtKB-UniRule"/>
</dbReference>
<keyword evidence="11 16" id="KW-0067">ATP-binding</keyword>
<comment type="similarity">
    <text evidence="4">In the N-terminal section; belongs to the TRAFAC class translation factor GTPase superfamily. Classic translation factor GTPase family. CysN/NodQ subfamily.</text>
</comment>
<dbReference type="InterPro" id="IPR059117">
    <property type="entry name" value="APS_kinase_dom"/>
</dbReference>
<dbReference type="PRINTS" id="PR00315">
    <property type="entry name" value="ELONGATNFCT"/>
</dbReference>
<dbReference type="CDD" id="cd03695">
    <property type="entry name" value="CysN_NodQ_II"/>
    <property type="match status" value="1"/>
</dbReference>
<comment type="function">
    <text evidence="16">With CysD forms the ATP sulfurylase (ATPS) that catalyzes the adenylation of sulfate producing adenosine 5'-phosphosulfate (APS) and diphosphate, the first enzymatic step in sulfur assimilation pathway. APS synthesis involves the formation of a high-energy phosphoric-sulfuric acid anhydride bond driven by GTP hydrolysis by CysN coupled to ATP hydrolysis by CysD.</text>
</comment>
<dbReference type="Proteomes" id="UP000032300">
    <property type="component" value="Chromosome"/>
</dbReference>
<evidence type="ECO:0000256" key="4">
    <source>
        <dbReference type="ARBA" id="ARBA00007237"/>
    </source>
</evidence>
<evidence type="ECO:0000256" key="13">
    <source>
        <dbReference type="ARBA" id="ARBA00023268"/>
    </source>
</evidence>
<organism evidence="19 20">
    <name type="scientific">Sphingomonas hengshuiensis</name>
    <dbReference type="NCBI Taxonomy" id="1609977"/>
    <lineage>
        <taxon>Bacteria</taxon>
        <taxon>Pseudomonadati</taxon>
        <taxon>Pseudomonadota</taxon>
        <taxon>Alphaproteobacteria</taxon>
        <taxon>Sphingomonadales</taxon>
        <taxon>Sphingomonadaceae</taxon>
        <taxon>Sphingomonas</taxon>
    </lineage>
</organism>
<evidence type="ECO:0000256" key="7">
    <source>
        <dbReference type="ARBA" id="ARBA00022679"/>
    </source>
</evidence>
<dbReference type="GO" id="GO:0004020">
    <property type="term" value="F:adenylylsulfate kinase activity"/>
    <property type="evidence" value="ECO:0007669"/>
    <property type="project" value="UniProtKB-UniRule"/>
</dbReference>
<keyword evidence="6" id="KW-0536">Nodulation</keyword>
<feature type="binding site" evidence="16">
    <location>
        <begin position="168"/>
        <end position="171"/>
    </location>
    <ligand>
        <name>GTP</name>
        <dbReference type="ChEBI" id="CHEBI:37565"/>
    </ligand>
</feature>
<evidence type="ECO:0000256" key="5">
    <source>
        <dbReference type="ARBA" id="ARBA00011760"/>
    </source>
</evidence>
<comment type="function">
    <text evidence="14">Proposed to provide activated sulfate for transfer to Nod factor. ATP sulfurylase may be the GTPase, regulating ATP sulfurylase activity.</text>
</comment>
<comment type="catalytic activity">
    <reaction evidence="1 17">
        <text>adenosine 5'-phosphosulfate + ATP = 3'-phosphoadenylyl sulfate + ADP + H(+)</text>
        <dbReference type="Rhea" id="RHEA:24152"/>
        <dbReference type="ChEBI" id="CHEBI:15378"/>
        <dbReference type="ChEBI" id="CHEBI:30616"/>
        <dbReference type="ChEBI" id="CHEBI:58243"/>
        <dbReference type="ChEBI" id="CHEBI:58339"/>
        <dbReference type="ChEBI" id="CHEBI:456216"/>
        <dbReference type="EC" id="2.7.1.25"/>
    </reaction>
</comment>
<dbReference type="Pfam" id="PF03144">
    <property type="entry name" value="GTP_EFTU_D2"/>
    <property type="match status" value="1"/>
</dbReference>
<comment type="subunit">
    <text evidence="16">Heterodimer composed of CysD, the smaller subunit, and CysN.</text>
</comment>
<evidence type="ECO:0000256" key="16">
    <source>
        <dbReference type="HAMAP-Rule" id="MF_00062"/>
    </source>
</evidence>
<evidence type="ECO:0000256" key="12">
    <source>
        <dbReference type="ARBA" id="ARBA00023134"/>
    </source>
</evidence>
<dbReference type="CDD" id="cd04166">
    <property type="entry name" value="CysN_ATPS"/>
    <property type="match status" value="1"/>
</dbReference>
<name>A0A7U4J996_9SPHN</name>
<keyword evidence="7 16" id="KW-0808">Transferase</keyword>
<dbReference type="Gene3D" id="2.40.30.10">
    <property type="entry name" value="Translation factors"/>
    <property type="match status" value="2"/>
</dbReference>
<dbReference type="InterPro" id="IPR000795">
    <property type="entry name" value="T_Tr_GTP-bd_dom"/>
</dbReference>
<comment type="function">
    <text evidence="17">Catalyzes the synthesis of activated sulfate.</text>
</comment>
<dbReference type="GO" id="GO:0005524">
    <property type="term" value="F:ATP binding"/>
    <property type="evidence" value="ECO:0007669"/>
    <property type="project" value="UniProtKB-UniRule"/>
</dbReference>
<dbReference type="InterPro" id="IPR027417">
    <property type="entry name" value="P-loop_NTPase"/>
</dbReference>
<feature type="binding site" evidence="16">
    <location>
        <begin position="34"/>
        <end position="41"/>
    </location>
    <ligand>
        <name>GTP</name>
        <dbReference type="ChEBI" id="CHEBI:37565"/>
    </ligand>
</feature>
<evidence type="ECO:0000256" key="17">
    <source>
        <dbReference type="HAMAP-Rule" id="MF_00065"/>
    </source>
</evidence>
<evidence type="ECO:0000256" key="11">
    <source>
        <dbReference type="ARBA" id="ARBA00022840"/>
    </source>
</evidence>
<dbReference type="InterPro" id="IPR004161">
    <property type="entry name" value="EFTu-like_2"/>
</dbReference>
<dbReference type="Gene3D" id="3.40.50.300">
    <property type="entry name" value="P-loop containing nucleotide triphosphate hydrolases"/>
    <property type="match status" value="2"/>
</dbReference>
<evidence type="ECO:0000313" key="20">
    <source>
        <dbReference type="Proteomes" id="UP000032300"/>
    </source>
</evidence>
<dbReference type="InterPro" id="IPR044138">
    <property type="entry name" value="CysN_II"/>
</dbReference>
<accession>A0A7U4J996</accession>
<proteinExistence type="inferred from homology"/>
<dbReference type="Pfam" id="PF22594">
    <property type="entry name" value="GTP-eEF1A_C"/>
    <property type="match status" value="1"/>
</dbReference>
<comment type="similarity">
    <text evidence="16">Belongs to the TRAFAC class translation factor GTPase superfamily. Classic translation factor GTPase family. CysN/NodQ subfamily.</text>
</comment>
<dbReference type="SUPFAM" id="SSF50447">
    <property type="entry name" value="Translation proteins"/>
    <property type="match status" value="1"/>
</dbReference>
<evidence type="ECO:0000256" key="6">
    <source>
        <dbReference type="ARBA" id="ARBA00022458"/>
    </source>
</evidence>
<dbReference type="NCBIfam" id="NF003013">
    <property type="entry name" value="PRK03846.1"/>
    <property type="match status" value="1"/>
</dbReference>
<comment type="subunit">
    <text evidence="5">Sulfate-activating enzymes, NodP and NodQ, may be physically associated.</text>
</comment>
<reference evidence="19 20" key="2">
    <citation type="submission" date="2015-02" db="EMBL/GenBank/DDBJ databases">
        <title>The complete genome of Sphingomonas hengshuiensis sp. WHSC-8 isolated from soil of Hengshui Lake.</title>
        <authorList>
            <person name="Wei S."/>
            <person name="Guo J."/>
            <person name="Su C."/>
            <person name="Wu R."/>
            <person name="Zhang Z."/>
            <person name="Liang K."/>
            <person name="Li H."/>
            <person name="Wang T."/>
            <person name="Liu H."/>
            <person name="Zhang C."/>
            <person name="Li Z."/>
            <person name="Wang Q."/>
            <person name="Meng J."/>
        </authorList>
    </citation>
    <scope>NUCLEOTIDE SEQUENCE [LARGE SCALE GENOMIC DNA]</scope>
    <source>
        <strain evidence="19 20">WHSC-8</strain>
    </source>
</reference>
<dbReference type="NCBIfam" id="TIGR02034">
    <property type="entry name" value="CysN"/>
    <property type="match status" value="1"/>
</dbReference>
<dbReference type="GO" id="GO:0005525">
    <property type="term" value="F:GTP binding"/>
    <property type="evidence" value="ECO:0007669"/>
    <property type="project" value="UniProtKB-UniRule"/>
</dbReference>
<evidence type="ECO:0000256" key="1">
    <source>
        <dbReference type="ARBA" id="ARBA00001823"/>
    </source>
</evidence>
<keyword evidence="8 16" id="KW-0548">Nucleotidyltransferase</keyword>
<dbReference type="AlphaFoldDB" id="A0A7U4J996"/>
<dbReference type="InterPro" id="IPR041757">
    <property type="entry name" value="CysN_GTP-bd"/>
</dbReference>
<evidence type="ECO:0000256" key="3">
    <source>
        <dbReference type="ARBA" id="ARBA00005438"/>
    </source>
</evidence>
<evidence type="ECO:0000256" key="15">
    <source>
        <dbReference type="ARBA" id="ARBA00049370"/>
    </source>
</evidence>
<dbReference type="InterPro" id="IPR009000">
    <property type="entry name" value="Transl_B-barrel_sf"/>
</dbReference>
<dbReference type="InterPro" id="IPR009001">
    <property type="entry name" value="Transl_elong_EF1A/Init_IF2_C"/>
</dbReference>
<dbReference type="FunFam" id="3.40.50.300:FF:000119">
    <property type="entry name" value="Sulfate adenylyltransferase subunit 1"/>
    <property type="match status" value="1"/>
</dbReference>
<comment type="similarity">
    <text evidence="3">In the C-terminal section; belongs to the APS kinase family.</text>
</comment>
<dbReference type="GO" id="GO:0003924">
    <property type="term" value="F:GTPase activity"/>
    <property type="evidence" value="ECO:0007669"/>
    <property type="project" value="InterPro"/>
</dbReference>
<dbReference type="RefSeq" id="WP_044332872.1">
    <property type="nucleotide sequence ID" value="NZ_CP010836.1"/>
</dbReference>
<dbReference type="EMBL" id="CP010836">
    <property type="protein sequence ID" value="AJP72600.1"/>
    <property type="molecule type" value="Genomic_DNA"/>
</dbReference>
<evidence type="ECO:0000256" key="9">
    <source>
        <dbReference type="ARBA" id="ARBA00022741"/>
    </source>
</evidence>
<dbReference type="NCBIfam" id="NF004035">
    <property type="entry name" value="PRK05506.1"/>
    <property type="match status" value="1"/>
</dbReference>
<keyword evidence="9 16" id="KW-0547">Nucleotide-binding</keyword>
<keyword evidence="20" id="KW-1185">Reference proteome</keyword>
<evidence type="ECO:0000256" key="14">
    <source>
        <dbReference type="ARBA" id="ARBA00024872"/>
    </source>
</evidence>
<dbReference type="HAMAP" id="MF_00062">
    <property type="entry name" value="Sulf_adenylyltr_sub1"/>
    <property type="match status" value="1"/>
</dbReference>
<dbReference type="CDD" id="cd04095">
    <property type="entry name" value="CysN_NoDQ_III"/>
    <property type="match status" value="1"/>
</dbReference>
<dbReference type="InterPro" id="IPR044139">
    <property type="entry name" value="CysN_NoDQ_III"/>
</dbReference>
<feature type="binding site" evidence="16">
    <location>
        <begin position="113"/>
        <end position="117"/>
    </location>
    <ligand>
        <name>GTP</name>
        <dbReference type="ChEBI" id="CHEBI:37565"/>
    </ligand>
</feature>
<feature type="domain" description="Tr-type G" evidence="18">
    <location>
        <begin position="25"/>
        <end position="239"/>
    </location>
</feature>
<dbReference type="EC" id="2.7.7.4" evidence="16"/>
<dbReference type="InterPro" id="IPR031157">
    <property type="entry name" value="G_TR_CS"/>
</dbReference>
<dbReference type="SUPFAM" id="SSF50465">
    <property type="entry name" value="EF-Tu/eEF-1alpha/eIF2-gamma C-terminal domain"/>
    <property type="match status" value="1"/>
</dbReference>
<dbReference type="NCBIfam" id="NF003478">
    <property type="entry name" value="PRK05124.1"/>
    <property type="match status" value="1"/>
</dbReference>
<keyword evidence="13" id="KW-0511">Multifunctional enzyme</keyword>
<dbReference type="Pfam" id="PF01583">
    <property type="entry name" value="APS_kinase"/>
    <property type="match status" value="1"/>
</dbReference>
<comment type="pathway">
    <text evidence="16">Sulfur metabolism; hydrogen sulfide biosynthesis; sulfite from sulfate: step 1/3.</text>
</comment>
<dbReference type="InterPro" id="IPR050100">
    <property type="entry name" value="TRAFAC_GTPase_members"/>
</dbReference>
<dbReference type="GO" id="GO:0000103">
    <property type="term" value="P:sulfate assimilation"/>
    <property type="evidence" value="ECO:0007669"/>
    <property type="project" value="UniProtKB-UniRule"/>
</dbReference>
<dbReference type="GO" id="GO:0070814">
    <property type="term" value="P:hydrogen sulfide biosynthetic process"/>
    <property type="evidence" value="ECO:0007669"/>
    <property type="project" value="UniProtKB-UniRule"/>
</dbReference>
<dbReference type="CDD" id="cd02027">
    <property type="entry name" value="APSK"/>
    <property type="match status" value="1"/>
</dbReference>
<dbReference type="PROSITE" id="PS51722">
    <property type="entry name" value="G_TR_2"/>
    <property type="match status" value="1"/>
</dbReference>
<comment type="pathway">
    <text evidence="17">Sulfur metabolism; hydrogen sulfide biosynthesis; sulfite from sulfate: step 2/3.</text>
</comment>
<keyword evidence="12 16" id="KW-0342">GTP-binding</keyword>
<sequence length="638" mass="69687">MASSYRPDALIASDISAYLAQHQNKSLLRFITCGSVDDGKSTLIGRLLYDSKQIFEDQLSALESDSKRVGTQGQEIDFALLVDGLAAEREQGITIDVAYRFFATEKRKFIVADTPGHEQYTRNMVTGASTADLAVILIDARKGVLTQTRRHSFLAQLIGIRHIMLAVNKMDLVGYDQAAFETIVAHYRDFAEEIGIGGFTAIPLSGFRGDNVTTPSPNTPWYAGPTLIEHLESVQVDSDADRGKPFRLPVQWVNRPNLDFRGFAGLIASGSVRPGDAVRILPSGRTTRVERIVALGGDLAEAVAGQSVTLTLADEVDCSRGDVIAAADAPPEAADQFRATIVWMDAAELLPGRAYWLKLGTQMVSAVVREPEHTIDVNTLAKTSAKTLRLNDIGVAEVATDRPLVFEPYADSHDLGGFILIDKATNATVAAGMLSFALRRAQNVHWQAIEITREAHAAQKGQQPRLLWFTGLSGSGKSTIANLVEKKLHALGKHSFLLDGDNVRHGLNKDLGFTDADRVENIRRVGEVAKLMTDAGLIVLTAFISPFRAERELVRSMLPKGEFFEIFIDTPIEEAERRDVKGLYKKARAGQIANFTGISSPYEAPANPEIRIDTTRTTPEAAAERIVEEIIGVWSPVV</sequence>
<feature type="binding site" evidence="17">
    <location>
        <begin position="471"/>
        <end position="478"/>
    </location>
    <ligand>
        <name>ATP</name>
        <dbReference type="ChEBI" id="CHEBI:30616"/>
    </ligand>
</feature>
<protein>
    <recommendedName>
        <fullName evidence="16 17">Multifunctional fusion protein</fullName>
    </recommendedName>
    <domain>
        <recommendedName>
            <fullName evidence="16">Sulfate adenylyltransferase subunit 1</fullName>
            <ecNumber evidence="16">2.7.7.4</ecNumber>
        </recommendedName>
        <alternativeName>
            <fullName evidence="16">ATP-sulfurylase large subunit</fullName>
        </alternativeName>
        <alternativeName>
            <fullName evidence="16">Sulfate adenylate transferase</fullName>
            <shortName evidence="16">SAT</shortName>
        </alternativeName>
    </domain>
    <domain>
        <recommendedName>
            <fullName evidence="17">Adenylyl-sulfate kinase</fullName>
            <ecNumber evidence="17">2.7.1.25</ecNumber>
        </recommendedName>
        <alternativeName>
            <fullName evidence="17">APS kinase</fullName>
        </alternativeName>
        <alternativeName>
            <fullName evidence="17">ATP adenosine-5'-phosphosulfate 3'-phosphotransferase</fullName>
        </alternativeName>
        <alternativeName>
            <fullName evidence="17">Adenosine-5'-phosphosulfate kinase</fullName>
        </alternativeName>
    </domain>
</protein>
<evidence type="ECO:0000256" key="8">
    <source>
        <dbReference type="ARBA" id="ARBA00022695"/>
    </source>
</evidence>
<comment type="catalytic activity">
    <reaction evidence="15 16">
        <text>sulfate + ATP + H(+) = adenosine 5'-phosphosulfate + diphosphate</text>
        <dbReference type="Rhea" id="RHEA:18133"/>
        <dbReference type="ChEBI" id="CHEBI:15378"/>
        <dbReference type="ChEBI" id="CHEBI:16189"/>
        <dbReference type="ChEBI" id="CHEBI:30616"/>
        <dbReference type="ChEBI" id="CHEBI:33019"/>
        <dbReference type="ChEBI" id="CHEBI:58243"/>
        <dbReference type="EC" id="2.7.7.4"/>
    </reaction>
</comment>
<dbReference type="PANTHER" id="PTHR23115">
    <property type="entry name" value="TRANSLATION FACTOR"/>
    <property type="match status" value="1"/>
</dbReference>
<reference evidence="19 20" key="1">
    <citation type="journal article" date="2015" name="Int. J. Syst. Evol. Microbiol.">
        <title>Sphingomonas hengshuiensis sp. nov., isolated from lake wetland.</title>
        <authorList>
            <person name="Wei S."/>
            <person name="Wang T."/>
            <person name="Liu H."/>
            <person name="Zhang C."/>
            <person name="Guo J."/>
            <person name="Wang Q."/>
            <person name="Liang K."/>
            <person name="Zhang Z."/>
        </authorList>
    </citation>
    <scope>NUCLEOTIDE SEQUENCE [LARGE SCALE GENOMIC DNA]</scope>
    <source>
        <strain evidence="19 20">WHSC-8</strain>
    </source>
</reference>
<keyword evidence="10 17" id="KW-0418">Kinase</keyword>
<evidence type="ECO:0000256" key="10">
    <source>
        <dbReference type="ARBA" id="ARBA00022777"/>
    </source>
</evidence>
<dbReference type="FunFam" id="3.40.50.300:FF:000212">
    <property type="entry name" value="Adenylyl-sulfate kinase"/>
    <property type="match status" value="1"/>
</dbReference>
<evidence type="ECO:0000313" key="19">
    <source>
        <dbReference type="EMBL" id="AJP72600.1"/>
    </source>
</evidence>
<dbReference type="InterPro" id="IPR011779">
    <property type="entry name" value="SO4_adenylTrfase_lsu"/>
</dbReference>
<evidence type="ECO:0000259" key="18">
    <source>
        <dbReference type="PROSITE" id="PS51722"/>
    </source>
</evidence>
<dbReference type="OrthoDB" id="9804504at2"/>
<keyword evidence="17" id="KW-0597">Phosphoprotein</keyword>
<dbReference type="UniPathway" id="UPA00140">
    <property type="reaction ID" value="UER00204"/>
</dbReference>
<dbReference type="PROSITE" id="PS00301">
    <property type="entry name" value="G_TR_1"/>
    <property type="match status" value="1"/>
</dbReference>
<feature type="active site" description="Phosphoserine intermediate" evidence="17">
    <location>
        <position position="545"/>
    </location>
</feature>
<dbReference type="EC" id="2.7.1.25" evidence="17"/>
<dbReference type="KEGG" id="sphi:TS85_13705"/>
<comment type="similarity">
    <text evidence="17">Belongs to the APS kinase family.</text>
</comment>
<dbReference type="SUPFAM" id="SSF52540">
    <property type="entry name" value="P-loop containing nucleoside triphosphate hydrolases"/>
    <property type="match status" value="2"/>
</dbReference>
<dbReference type="NCBIfam" id="TIGR00455">
    <property type="entry name" value="apsK"/>
    <property type="match status" value="1"/>
</dbReference>